<keyword evidence="1" id="KW-0472">Membrane</keyword>
<evidence type="ECO:0000313" key="2">
    <source>
        <dbReference type="EMBL" id="MCI48585.1"/>
    </source>
</evidence>
<dbReference type="AlphaFoldDB" id="A0A392SKU7"/>
<organism evidence="2 3">
    <name type="scientific">Trifolium medium</name>
    <dbReference type="NCBI Taxonomy" id="97028"/>
    <lineage>
        <taxon>Eukaryota</taxon>
        <taxon>Viridiplantae</taxon>
        <taxon>Streptophyta</taxon>
        <taxon>Embryophyta</taxon>
        <taxon>Tracheophyta</taxon>
        <taxon>Spermatophyta</taxon>
        <taxon>Magnoliopsida</taxon>
        <taxon>eudicotyledons</taxon>
        <taxon>Gunneridae</taxon>
        <taxon>Pentapetalae</taxon>
        <taxon>rosids</taxon>
        <taxon>fabids</taxon>
        <taxon>Fabales</taxon>
        <taxon>Fabaceae</taxon>
        <taxon>Papilionoideae</taxon>
        <taxon>50 kb inversion clade</taxon>
        <taxon>NPAAA clade</taxon>
        <taxon>Hologalegina</taxon>
        <taxon>IRL clade</taxon>
        <taxon>Trifolieae</taxon>
        <taxon>Trifolium</taxon>
    </lineage>
</organism>
<keyword evidence="1" id="KW-1133">Transmembrane helix</keyword>
<accession>A0A392SKU7</accession>
<proteinExistence type="predicted"/>
<feature type="transmembrane region" description="Helical" evidence="1">
    <location>
        <begin position="12"/>
        <end position="43"/>
    </location>
</feature>
<name>A0A392SKU7_9FABA</name>
<keyword evidence="3" id="KW-1185">Reference proteome</keyword>
<evidence type="ECO:0000313" key="3">
    <source>
        <dbReference type="Proteomes" id="UP000265520"/>
    </source>
</evidence>
<evidence type="ECO:0000256" key="1">
    <source>
        <dbReference type="SAM" id="Phobius"/>
    </source>
</evidence>
<keyword evidence="1" id="KW-0812">Transmembrane</keyword>
<dbReference type="Proteomes" id="UP000265520">
    <property type="component" value="Unassembled WGS sequence"/>
</dbReference>
<sequence length="58" mass="6963">MNFSARHAEHRIMLLLRCLMIEVMLVLHRISGLVESFCLYLWLATYRSTSRLQLHFIE</sequence>
<feature type="non-terminal residue" evidence="2">
    <location>
        <position position="58"/>
    </location>
</feature>
<dbReference type="EMBL" id="LXQA010388532">
    <property type="protein sequence ID" value="MCI48585.1"/>
    <property type="molecule type" value="Genomic_DNA"/>
</dbReference>
<protein>
    <submittedName>
        <fullName evidence="2">Uncharacterized protein</fullName>
    </submittedName>
</protein>
<comment type="caution">
    <text evidence="2">The sequence shown here is derived from an EMBL/GenBank/DDBJ whole genome shotgun (WGS) entry which is preliminary data.</text>
</comment>
<reference evidence="2 3" key="1">
    <citation type="journal article" date="2018" name="Front. Plant Sci.">
        <title>Red Clover (Trifolium pratense) and Zigzag Clover (T. medium) - A Picture of Genomic Similarities and Differences.</title>
        <authorList>
            <person name="Dluhosova J."/>
            <person name="Istvanek J."/>
            <person name="Nedelnik J."/>
            <person name="Repkova J."/>
        </authorList>
    </citation>
    <scope>NUCLEOTIDE SEQUENCE [LARGE SCALE GENOMIC DNA]</scope>
    <source>
        <strain evidence="3">cv. 10/8</strain>
        <tissue evidence="2">Leaf</tissue>
    </source>
</reference>